<dbReference type="AlphaFoldDB" id="A0A918EX16"/>
<name>A0A918EX16_9ACTN</name>
<evidence type="ECO:0008006" key="4">
    <source>
        <dbReference type="Google" id="ProtNLM"/>
    </source>
</evidence>
<sequence length="114" mass="11531">MASIRTARVVAAVAALPLAVALFSGVAAADGAPAEHGKHGSNEGVASAVGAIGKHQDGNFSTVLQQAVGSGALNQNNTTQFKGSKIAFIDQSKGNVFIHLTPGVGPKAHERHRP</sequence>
<keyword evidence="3" id="KW-1185">Reference proteome</keyword>
<reference evidence="2" key="1">
    <citation type="journal article" date="2014" name="Int. J. Syst. Evol. Microbiol.">
        <title>Complete genome sequence of Corynebacterium casei LMG S-19264T (=DSM 44701T), isolated from a smear-ripened cheese.</title>
        <authorList>
            <consortium name="US DOE Joint Genome Institute (JGI-PGF)"/>
            <person name="Walter F."/>
            <person name="Albersmeier A."/>
            <person name="Kalinowski J."/>
            <person name="Ruckert C."/>
        </authorList>
    </citation>
    <scope>NUCLEOTIDE SEQUENCE</scope>
    <source>
        <strain evidence="2">JCM 3131</strain>
    </source>
</reference>
<dbReference type="Proteomes" id="UP000620156">
    <property type="component" value="Unassembled WGS sequence"/>
</dbReference>
<feature type="signal peptide" evidence="1">
    <location>
        <begin position="1"/>
        <end position="29"/>
    </location>
</feature>
<keyword evidence="1" id="KW-0732">Signal</keyword>
<dbReference type="RefSeq" id="WP_189219092.1">
    <property type="nucleotide sequence ID" value="NZ_BMQK01000013.1"/>
</dbReference>
<reference evidence="2" key="2">
    <citation type="submission" date="2020-09" db="EMBL/GenBank/DDBJ databases">
        <authorList>
            <person name="Sun Q."/>
            <person name="Ohkuma M."/>
        </authorList>
    </citation>
    <scope>NUCLEOTIDE SEQUENCE</scope>
    <source>
        <strain evidence="2">JCM 3131</strain>
    </source>
</reference>
<gene>
    <name evidence="2" type="ORF">GCM10010145_50000</name>
</gene>
<comment type="caution">
    <text evidence="2">The sequence shown here is derived from an EMBL/GenBank/DDBJ whole genome shotgun (WGS) entry which is preliminary data.</text>
</comment>
<organism evidence="2 3">
    <name type="scientific">Streptomyces ruber</name>
    <dbReference type="NCBI Taxonomy" id="83378"/>
    <lineage>
        <taxon>Bacteria</taxon>
        <taxon>Bacillati</taxon>
        <taxon>Actinomycetota</taxon>
        <taxon>Actinomycetes</taxon>
        <taxon>Kitasatosporales</taxon>
        <taxon>Streptomycetaceae</taxon>
        <taxon>Streptomyces</taxon>
    </lineage>
</organism>
<protein>
    <recommendedName>
        <fullName evidence="4">Secreted protein</fullName>
    </recommendedName>
</protein>
<evidence type="ECO:0000256" key="1">
    <source>
        <dbReference type="SAM" id="SignalP"/>
    </source>
</evidence>
<proteinExistence type="predicted"/>
<accession>A0A918EX16</accession>
<evidence type="ECO:0000313" key="3">
    <source>
        <dbReference type="Proteomes" id="UP000620156"/>
    </source>
</evidence>
<feature type="chain" id="PRO_5036838783" description="Secreted protein" evidence="1">
    <location>
        <begin position="30"/>
        <end position="114"/>
    </location>
</feature>
<dbReference type="EMBL" id="BMQK01000013">
    <property type="protein sequence ID" value="GGQ74333.1"/>
    <property type="molecule type" value="Genomic_DNA"/>
</dbReference>
<evidence type="ECO:0000313" key="2">
    <source>
        <dbReference type="EMBL" id="GGQ74333.1"/>
    </source>
</evidence>